<proteinExistence type="predicted"/>
<evidence type="ECO:0000259" key="2">
    <source>
        <dbReference type="PROSITE" id="PS00463"/>
    </source>
</evidence>
<reference evidence="3" key="1">
    <citation type="submission" date="2021-06" db="EMBL/GenBank/DDBJ databases">
        <authorList>
            <person name="Kallberg Y."/>
            <person name="Tangrot J."/>
            <person name="Rosling A."/>
        </authorList>
    </citation>
    <scope>NUCLEOTIDE SEQUENCE</scope>
    <source>
        <strain evidence="3">FL966</strain>
    </source>
</reference>
<feature type="region of interest" description="Disordered" evidence="1">
    <location>
        <begin position="43"/>
        <end position="68"/>
    </location>
</feature>
<protein>
    <submittedName>
        <fullName evidence="3">3213_t:CDS:1</fullName>
    </submittedName>
</protein>
<name>A0A9N9G1I9_9GLOM</name>
<evidence type="ECO:0000313" key="3">
    <source>
        <dbReference type="EMBL" id="CAG8570767.1"/>
    </source>
</evidence>
<accession>A0A9N9G1I9</accession>
<dbReference type="GO" id="GO:0008270">
    <property type="term" value="F:zinc ion binding"/>
    <property type="evidence" value="ECO:0007669"/>
    <property type="project" value="InterPro"/>
</dbReference>
<dbReference type="InterPro" id="IPR001138">
    <property type="entry name" value="Zn2Cys6_DnaBD"/>
</dbReference>
<dbReference type="EMBL" id="CAJVQA010003273">
    <property type="protein sequence ID" value="CAG8570767.1"/>
    <property type="molecule type" value="Genomic_DNA"/>
</dbReference>
<comment type="caution">
    <text evidence="3">The sequence shown here is derived from an EMBL/GenBank/DDBJ whole genome shotgun (WGS) entry which is preliminary data.</text>
</comment>
<dbReference type="Proteomes" id="UP000789759">
    <property type="component" value="Unassembled WGS sequence"/>
</dbReference>
<feature type="region of interest" description="Disordered" evidence="1">
    <location>
        <begin position="200"/>
        <end position="290"/>
    </location>
</feature>
<sequence>MLRTNATSACITCKERHERCLRPSEGQICTNCKKYNRNCIPVPGRKRGPKPRRFRPRPANFQPFPSINPYRTTETFQNPYVNQSLPSYYSFVHDESMPYHERNNTLPPNTFSTSYSTDFFFRAPLNVNPYEITQTFQNAFINDQNSFPSYLNDSFEISLPYNNVINTPLNINPFEITDTFRNTSINQSPSLSSSSFSFIHDEEPNNEPNITLSSFIHDGQESNNEPDITLSSFIHDEQEPNNERNSTLPPFIHDEQEPNNEPNITLSSLIHDNQEPNNEPNITSPSNSFSTGCSNDSLFFETQHFHNDTINTTLDINPYTFIYQSPSLSSPLFIHDEPEPNNE</sequence>
<evidence type="ECO:0000313" key="4">
    <source>
        <dbReference type="Proteomes" id="UP000789759"/>
    </source>
</evidence>
<gene>
    <name evidence="3" type="ORF">CPELLU_LOCUS5642</name>
</gene>
<dbReference type="InterPro" id="IPR036864">
    <property type="entry name" value="Zn2-C6_fun-type_DNA-bd_sf"/>
</dbReference>
<dbReference type="OrthoDB" id="2457436at2759"/>
<feature type="compositionally biased region" description="Polar residues" evidence="1">
    <location>
        <begin position="221"/>
        <end position="232"/>
    </location>
</feature>
<keyword evidence="4" id="KW-1185">Reference proteome</keyword>
<dbReference type="GO" id="GO:0000981">
    <property type="term" value="F:DNA-binding transcription factor activity, RNA polymerase II-specific"/>
    <property type="evidence" value="ECO:0007669"/>
    <property type="project" value="InterPro"/>
</dbReference>
<organism evidence="3 4">
    <name type="scientific">Cetraspora pellucida</name>
    <dbReference type="NCBI Taxonomy" id="1433469"/>
    <lineage>
        <taxon>Eukaryota</taxon>
        <taxon>Fungi</taxon>
        <taxon>Fungi incertae sedis</taxon>
        <taxon>Mucoromycota</taxon>
        <taxon>Glomeromycotina</taxon>
        <taxon>Glomeromycetes</taxon>
        <taxon>Diversisporales</taxon>
        <taxon>Gigasporaceae</taxon>
        <taxon>Cetraspora</taxon>
    </lineage>
</organism>
<dbReference type="PROSITE" id="PS00463">
    <property type="entry name" value="ZN2_CY6_FUNGAL_1"/>
    <property type="match status" value="1"/>
</dbReference>
<feature type="domain" description="Zn(2)-C6 fungal-type" evidence="2">
    <location>
        <begin position="9"/>
        <end position="39"/>
    </location>
</feature>
<dbReference type="AlphaFoldDB" id="A0A9N9G1I9"/>
<evidence type="ECO:0000256" key="1">
    <source>
        <dbReference type="SAM" id="MobiDB-lite"/>
    </source>
</evidence>
<feature type="compositionally biased region" description="Basic residues" evidence="1">
    <location>
        <begin position="44"/>
        <end position="56"/>
    </location>
</feature>
<dbReference type="CDD" id="cd00067">
    <property type="entry name" value="GAL4"/>
    <property type="match status" value="1"/>
</dbReference>
<feature type="compositionally biased region" description="Polar residues" evidence="1">
    <location>
        <begin position="259"/>
        <end position="290"/>
    </location>
</feature>
<dbReference type="SUPFAM" id="SSF57701">
    <property type="entry name" value="Zn2/Cys6 DNA-binding domain"/>
    <property type="match status" value="1"/>
</dbReference>